<proteinExistence type="predicted"/>
<evidence type="ECO:0000313" key="1">
    <source>
        <dbReference type="EMBL" id="CAE0608940.1"/>
    </source>
</evidence>
<reference evidence="1" key="1">
    <citation type="submission" date="2021-01" db="EMBL/GenBank/DDBJ databases">
        <authorList>
            <person name="Corre E."/>
            <person name="Pelletier E."/>
            <person name="Niang G."/>
            <person name="Scheremetjew M."/>
            <person name="Finn R."/>
            <person name="Kale V."/>
            <person name="Holt S."/>
            <person name="Cochrane G."/>
            <person name="Meng A."/>
            <person name="Brown T."/>
            <person name="Cohen L."/>
        </authorList>
    </citation>
    <scope>NUCLEOTIDE SEQUENCE</scope>
    <source>
        <strain evidence="1">CCMP1897</strain>
    </source>
</reference>
<organism evidence="1">
    <name type="scientific">Picocystis salinarum</name>
    <dbReference type="NCBI Taxonomy" id="88271"/>
    <lineage>
        <taxon>Eukaryota</taxon>
        <taxon>Viridiplantae</taxon>
        <taxon>Chlorophyta</taxon>
        <taxon>Picocystophyceae</taxon>
        <taxon>Picocystales</taxon>
        <taxon>Picocystaceae</taxon>
        <taxon>Picocystis</taxon>
    </lineage>
</organism>
<name>A0A7S3UB60_9CHLO</name>
<dbReference type="AlphaFoldDB" id="A0A7S3UB60"/>
<sequence>MDGANLGDEKLDCLTHVAGLPNADSVDGKRNCMSICIGCTSWYTHRKPQSNICRGDSMSCSVPQEVHLLGHQQLVQFSTTFFILRRFHHTFSLLCSKLSRSATSHAEPLTAVCQSAPYLPPRNKRACLIQKTSCSQPFERCFSCLLHETICVSWLRRVATKPEPRVRPESTDRAFQAEFSFCSKRAPLLVAT</sequence>
<accession>A0A7S3UB60</accession>
<gene>
    <name evidence="1" type="ORF">PSAL00342_LOCUS2759</name>
</gene>
<dbReference type="EMBL" id="HBIS01003072">
    <property type="protein sequence ID" value="CAE0608940.1"/>
    <property type="molecule type" value="Transcribed_RNA"/>
</dbReference>
<protein>
    <submittedName>
        <fullName evidence="1">Uncharacterized protein</fullName>
    </submittedName>
</protein>